<evidence type="ECO:0000256" key="5">
    <source>
        <dbReference type="ARBA" id="ARBA00023098"/>
    </source>
</evidence>
<dbReference type="AlphaFoldDB" id="A0A2S7WUK8"/>
<keyword evidence="2 7" id="KW-0812">Transmembrane</keyword>
<reference evidence="9 10" key="1">
    <citation type="submission" date="2016-12" db="EMBL/GenBank/DDBJ databases">
        <title>Trade-off between light-utilization and light-protection in marine flavobacteria.</title>
        <authorList>
            <person name="Kumagai Y."/>
            <person name="Yoshizawa S."/>
            <person name="Kogure K."/>
            <person name="Iwasaki W."/>
        </authorList>
    </citation>
    <scope>NUCLEOTIDE SEQUENCE [LARGE SCALE GENOMIC DNA]</scope>
    <source>
        <strain evidence="9 10">ATCC 43844</strain>
    </source>
</reference>
<comment type="subcellular location">
    <subcellularLocation>
        <location evidence="1">Endomembrane system</location>
        <topology evidence="1">Multi-pass membrane protein</topology>
    </subcellularLocation>
</comment>
<organism evidence="9 10">
    <name type="scientific">Polaribacter glomeratus</name>
    <dbReference type="NCBI Taxonomy" id="102"/>
    <lineage>
        <taxon>Bacteria</taxon>
        <taxon>Pseudomonadati</taxon>
        <taxon>Bacteroidota</taxon>
        <taxon>Flavobacteriia</taxon>
        <taxon>Flavobacteriales</taxon>
        <taxon>Flavobacteriaceae</taxon>
    </lineage>
</organism>
<dbReference type="GO" id="GO:0016020">
    <property type="term" value="C:membrane"/>
    <property type="evidence" value="ECO:0007669"/>
    <property type="project" value="GOC"/>
</dbReference>
<proteinExistence type="predicted"/>
<keyword evidence="10" id="KW-1185">Reference proteome</keyword>
<feature type="transmembrane region" description="Helical" evidence="7">
    <location>
        <begin position="85"/>
        <end position="105"/>
    </location>
</feature>
<dbReference type="GO" id="GO:0050479">
    <property type="term" value="F:glyceryl-ether monooxygenase activity"/>
    <property type="evidence" value="ECO:0007669"/>
    <property type="project" value="TreeGrafter"/>
</dbReference>
<keyword evidence="3 7" id="KW-1133">Transmembrane helix</keyword>
<evidence type="ECO:0000256" key="2">
    <source>
        <dbReference type="ARBA" id="ARBA00022692"/>
    </source>
</evidence>
<dbReference type="PANTHER" id="PTHR21624">
    <property type="entry name" value="STEROL DESATURASE-RELATED PROTEIN"/>
    <property type="match status" value="1"/>
</dbReference>
<accession>A0A2S7WUK8</accession>
<name>A0A2S7WUK8_9FLAO</name>
<evidence type="ECO:0000256" key="1">
    <source>
        <dbReference type="ARBA" id="ARBA00004127"/>
    </source>
</evidence>
<evidence type="ECO:0000313" key="9">
    <source>
        <dbReference type="EMBL" id="PQJ81284.1"/>
    </source>
</evidence>
<comment type="caution">
    <text evidence="9">The sequence shown here is derived from an EMBL/GenBank/DDBJ whole genome shotgun (WGS) entry which is preliminary data.</text>
</comment>
<dbReference type="OrthoDB" id="9770329at2"/>
<dbReference type="Pfam" id="PF04116">
    <property type="entry name" value="FA_hydroxylase"/>
    <property type="match status" value="1"/>
</dbReference>
<sequence>MNNIIENLISIDTDKMFVILLAIFFTIEQLVENGSAIKKNSVHLFHSIILQTGYIILNILLASVFVFIFDWVVENKIGLFNQIELPYILQIIIGIIILDFVGYWTHRLYHKWHLLWRLHRVHHSDTKMDSSTSFRAHPFDVFLDNASVIVAGVLFGLDIKIIILRWILYMPLFVAHHVSFVFPTWVDSFFGKIFVTPNFHKVHHHQEQEFTDSNYGNMFIIWDKLFGTFKELPVDKIKYGLIEFEGTKKQSFWYLLISPFINIKRLDK</sequence>
<dbReference type="Proteomes" id="UP000239068">
    <property type="component" value="Unassembled WGS sequence"/>
</dbReference>
<dbReference type="GO" id="GO:0006643">
    <property type="term" value="P:membrane lipid metabolic process"/>
    <property type="evidence" value="ECO:0007669"/>
    <property type="project" value="TreeGrafter"/>
</dbReference>
<feature type="transmembrane region" description="Helical" evidence="7">
    <location>
        <begin position="148"/>
        <end position="168"/>
    </location>
</feature>
<dbReference type="EMBL" id="MSCM01000001">
    <property type="protein sequence ID" value="PQJ81284.1"/>
    <property type="molecule type" value="Genomic_DNA"/>
</dbReference>
<dbReference type="PANTHER" id="PTHR21624:SF1">
    <property type="entry name" value="ALKYLGLYCEROL MONOOXYGENASE"/>
    <property type="match status" value="1"/>
</dbReference>
<keyword evidence="4" id="KW-0560">Oxidoreductase</keyword>
<keyword evidence="5" id="KW-0443">Lipid metabolism</keyword>
<feature type="transmembrane region" description="Helical" evidence="7">
    <location>
        <begin position="48"/>
        <end position="73"/>
    </location>
</feature>
<dbReference type="GO" id="GO:0008610">
    <property type="term" value="P:lipid biosynthetic process"/>
    <property type="evidence" value="ECO:0007669"/>
    <property type="project" value="InterPro"/>
</dbReference>
<evidence type="ECO:0000256" key="4">
    <source>
        <dbReference type="ARBA" id="ARBA00023002"/>
    </source>
</evidence>
<dbReference type="InterPro" id="IPR051689">
    <property type="entry name" value="Sterol_desaturase/TMEM195"/>
</dbReference>
<evidence type="ECO:0000256" key="3">
    <source>
        <dbReference type="ARBA" id="ARBA00022989"/>
    </source>
</evidence>
<evidence type="ECO:0000256" key="6">
    <source>
        <dbReference type="ARBA" id="ARBA00023136"/>
    </source>
</evidence>
<dbReference type="GO" id="GO:0005506">
    <property type="term" value="F:iron ion binding"/>
    <property type="evidence" value="ECO:0007669"/>
    <property type="project" value="InterPro"/>
</dbReference>
<evidence type="ECO:0000259" key="8">
    <source>
        <dbReference type="Pfam" id="PF04116"/>
    </source>
</evidence>
<dbReference type="InterPro" id="IPR006694">
    <property type="entry name" value="Fatty_acid_hydroxylase"/>
</dbReference>
<evidence type="ECO:0000256" key="7">
    <source>
        <dbReference type="SAM" id="Phobius"/>
    </source>
</evidence>
<evidence type="ECO:0000313" key="10">
    <source>
        <dbReference type="Proteomes" id="UP000239068"/>
    </source>
</evidence>
<gene>
    <name evidence="9" type="ORF">BTO16_01210</name>
</gene>
<protein>
    <recommendedName>
        <fullName evidence="8">Fatty acid hydroxylase domain-containing protein</fullName>
    </recommendedName>
</protein>
<dbReference type="GO" id="GO:0012505">
    <property type="term" value="C:endomembrane system"/>
    <property type="evidence" value="ECO:0007669"/>
    <property type="project" value="UniProtKB-SubCell"/>
</dbReference>
<feature type="domain" description="Fatty acid hydroxylase" evidence="8">
    <location>
        <begin position="92"/>
        <end position="228"/>
    </location>
</feature>
<keyword evidence="6 7" id="KW-0472">Membrane</keyword>